<dbReference type="Proteomes" id="UP000051063">
    <property type="component" value="Unassembled WGS sequence"/>
</dbReference>
<evidence type="ECO:0000256" key="2">
    <source>
        <dbReference type="ARBA" id="ARBA00023012"/>
    </source>
</evidence>
<organism evidence="10 11">
    <name type="scientific">Brevibacillus choshinensis</name>
    <dbReference type="NCBI Taxonomy" id="54911"/>
    <lineage>
        <taxon>Bacteria</taxon>
        <taxon>Bacillati</taxon>
        <taxon>Bacillota</taxon>
        <taxon>Bacilli</taxon>
        <taxon>Bacillales</taxon>
        <taxon>Paenibacillaceae</taxon>
        <taxon>Brevibacillus</taxon>
    </lineage>
</organism>
<feature type="DNA-binding region" description="OmpR/PhoB-type" evidence="7">
    <location>
        <begin position="125"/>
        <end position="224"/>
    </location>
</feature>
<dbReference type="RefSeq" id="WP_055745826.1">
    <property type="nucleotide sequence ID" value="NZ_LJJB01000010.1"/>
</dbReference>
<keyword evidence="4 7" id="KW-0238">DNA-binding</keyword>
<evidence type="ECO:0000259" key="8">
    <source>
        <dbReference type="PROSITE" id="PS50110"/>
    </source>
</evidence>
<accession>A0ABR5N7W6</accession>
<evidence type="ECO:0000256" key="3">
    <source>
        <dbReference type="ARBA" id="ARBA00023015"/>
    </source>
</evidence>
<evidence type="ECO:0000256" key="4">
    <source>
        <dbReference type="ARBA" id="ARBA00023125"/>
    </source>
</evidence>
<evidence type="ECO:0000256" key="7">
    <source>
        <dbReference type="PROSITE-ProRule" id="PRU01091"/>
    </source>
</evidence>
<dbReference type="CDD" id="cd00383">
    <property type="entry name" value="trans_reg_C"/>
    <property type="match status" value="1"/>
</dbReference>
<dbReference type="EMBL" id="LJJB01000010">
    <property type="protein sequence ID" value="KQL46729.1"/>
    <property type="molecule type" value="Genomic_DNA"/>
</dbReference>
<evidence type="ECO:0000256" key="1">
    <source>
        <dbReference type="ARBA" id="ARBA00022553"/>
    </source>
</evidence>
<dbReference type="InterPro" id="IPR016032">
    <property type="entry name" value="Sig_transdc_resp-reg_C-effctor"/>
</dbReference>
<keyword evidence="2" id="KW-0902">Two-component regulatory system</keyword>
<dbReference type="InterPro" id="IPR039420">
    <property type="entry name" value="WalR-like"/>
</dbReference>
<keyword evidence="1 6" id="KW-0597">Phosphoprotein</keyword>
<evidence type="ECO:0000313" key="10">
    <source>
        <dbReference type="EMBL" id="KQL46729.1"/>
    </source>
</evidence>
<feature type="domain" description="Response regulatory" evidence="8">
    <location>
        <begin position="3"/>
        <end position="116"/>
    </location>
</feature>
<dbReference type="Gene3D" id="1.10.10.10">
    <property type="entry name" value="Winged helix-like DNA-binding domain superfamily/Winged helix DNA-binding domain"/>
    <property type="match status" value="1"/>
</dbReference>
<reference evidence="10 11" key="1">
    <citation type="submission" date="2015-09" db="EMBL/GenBank/DDBJ databases">
        <title>Genome sequencing project for genomic taxonomy and phylogenomics of Bacillus-like bacteria.</title>
        <authorList>
            <person name="Liu B."/>
            <person name="Wang J."/>
            <person name="Zhu Y."/>
            <person name="Liu G."/>
            <person name="Chen Q."/>
            <person name="Chen Z."/>
            <person name="Lan J."/>
            <person name="Che J."/>
            <person name="Ge C."/>
            <person name="Shi H."/>
            <person name="Pan Z."/>
            <person name="Liu X."/>
        </authorList>
    </citation>
    <scope>NUCLEOTIDE SEQUENCE [LARGE SCALE GENOMIC DNA]</scope>
    <source>
        <strain evidence="10 11">DSM 8552</strain>
    </source>
</reference>
<keyword evidence="11" id="KW-1185">Reference proteome</keyword>
<name>A0ABR5N7W6_BRECH</name>
<dbReference type="Pfam" id="PF00486">
    <property type="entry name" value="Trans_reg_C"/>
    <property type="match status" value="1"/>
</dbReference>
<dbReference type="InterPro" id="IPR001867">
    <property type="entry name" value="OmpR/PhoB-type_DNA-bd"/>
</dbReference>
<dbReference type="SMART" id="SM00448">
    <property type="entry name" value="REC"/>
    <property type="match status" value="1"/>
</dbReference>
<evidence type="ECO:0000256" key="5">
    <source>
        <dbReference type="ARBA" id="ARBA00023163"/>
    </source>
</evidence>
<protein>
    <submittedName>
        <fullName evidence="10">Transcriptional regulator</fullName>
    </submittedName>
</protein>
<dbReference type="PROSITE" id="PS51755">
    <property type="entry name" value="OMPR_PHOB"/>
    <property type="match status" value="1"/>
</dbReference>
<dbReference type="InterPro" id="IPR001789">
    <property type="entry name" value="Sig_transdc_resp-reg_receiver"/>
</dbReference>
<dbReference type="Pfam" id="PF00072">
    <property type="entry name" value="Response_reg"/>
    <property type="match status" value="1"/>
</dbReference>
<evidence type="ECO:0000259" key="9">
    <source>
        <dbReference type="PROSITE" id="PS51755"/>
    </source>
</evidence>
<keyword evidence="5" id="KW-0804">Transcription</keyword>
<proteinExistence type="predicted"/>
<dbReference type="PANTHER" id="PTHR48111">
    <property type="entry name" value="REGULATOR OF RPOS"/>
    <property type="match status" value="1"/>
</dbReference>
<feature type="modified residue" description="4-aspartylphosphate" evidence="6">
    <location>
        <position position="52"/>
    </location>
</feature>
<dbReference type="InterPro" id="IPR011006">
    <property type="entry name" value="CheY-like_superfamily"/>
</dbReference>
<dbReference type="SMART" id="SM00862">
    <property type="entry name" value="Trans_reg_C"/>
    <property type="match status" value="1"/>
</dbReference>
<gene>
    <name evidence="10" type="ORF">AN963_17610</name>
</gene>
<dbReference type="CDD" id="cd17574">
    <property type="entry name" value="REC_OmpR"/>
    <property type="match status" value="1"/>
</dbReference>
<dbReference type="InterPro" id="IPR036388">
    <property type="entry name" value="WH-like_DNA-bd_sf"/>
</dbReference>
<dbReference type="SUPFAM" id="SSF46894">
    <property type="entry name" value="C-terminal effector domain of the bipartite response regulators"/>
    <property type="match status" value="1"/>
</dbReference>
<dbReference type="PANTHER" id="PTHR48111:SF1">
    <property type="entry name" value="TWO-COMPONENT RESPONSE REGULATOR ORR33"/>
    <property type="match status" value="1"/>
</dbReference>
<evidence type="ECO:0000256" key="6">
    <source>
        <dbReference type="PROSITE-ProRule" id="PRU00169"/>
    </source>
</evidence>
<feature type="domain" description="OmpR/PhoB-type" evidence="9">
    <location>
        <begin position="125"/>
        <end position="224"/>
    </location>
</feature>
<dbReference type="Gene3D" id="6.10.250.690">
    <property type="match status" value="1"/>
</dbReference>
<dbReference type="PROSITE" id="PS50110">
    <property type="entry name" value="RESPONSE_REGULATORY"/>
    <property type="match status" value="1"/>
</dbReference>
<dbReference type="Gene3D" id="3.40.50.2300">
    <property type="match status" value="1"/>
</dbReference>
<keyword evidence="3" id="KW-0805">Transcription regulation</keyword>
<sequence>MKRVLVIEDEMPIARLVQVYLERAGYDVHWNEGDQWSVETFLTWKPDLVLLDLMLPDQDGMEILERIRQYGSCPVIILTARGSVPDKLQGLTLGADDYIAKPFDPEEVVARVQAVMRRSTYIAEADTIRLGSLTIDFSAQLASLGKEPLSLMPRDWQLLAFFARHPNQCFSRDQLLDQVWGMDFEGGDRSVDTAVKRVRKALQHWSGVEGEISTIRGMGYSLRVY</sequence>
<dbReference type="SUPFAM" id="SSF52172">
    <property type="entry name" value="CheY-like"/>
    <property type="match status" value="1"/>
</dbReference>
<evidence type="ECO:0000313" key="11">
    <source>
        <dbReference type="Proteomes" id="UP000051063"/>
    </source>
</evidence>
<comment type="caution">
    <text evidence="10">The sequence shown here is derived from an EMBL/GenBank/DDBJ whole genome shotgun (WGS) entry which is preliminary data.</text>
</comment>